<gene>
    <name evidence="2" type="ORF">BD410DRAFT_897905</name>
</gene>
<protein>
    <submittedName>
        <fullName evidence="2">DUF1703-domain-containing protein</fullName>
    </submittedName>
</protein>
<evidence type="ECO:0000313" key="2">
    <source>
        <dbReference type="EMBL" id="TDL23078.1"/>
    </source>
</evidence>
<evidence type="ECO:0000313" key="3">
    <source>
        <dbReference type="Proteomes" id="UP000294933"/>
    </source>
</evidence>
<reference evidence="2 3" key="1">
    <citation type="submission" date="2018-06" db="EMBL/GenBank/DDBJ databases">
        <title>A transcriptomic atlas of mushroom development highlights an independent origin of complex multicellularity.</title>
        <authorList>
            <consortium name="DOE Joint Genome Institute"/>
            <person name="Krizsan K."/>
            <person name="Almasi E."/>
            <person name="Merenyi Z."/>
            <person name="Sahu N."/>
            <person name="Viragh M."/>
            <person name="Koszo T."/>
            <person name="Mondo S."/>
            <person name="Kiss B."/>
            <person name="Balint B."/>
            <person name="Kues U."/>
            <person name="Barry K."/>
            <person name="Hegedus J.C."/>
            <person name="Henrissat B."/>
            <person name="Johnson J."/>
            <person name="Lipzen A."/>
            <person name="Ohm R."/>
            <person name="Nagy I."/>
            <person name="Pangilinan J."/>
            <person name="Yan J."/>
            <person name="Xiong Y."/>
            <person name="Grigoriev I.V."/>
            <person name="Hibbett D.S."/>
            <person name="Nagy L.G."/>
        </authorList>
    </citation>
    <scope>NUCLEOTIDE SEQUENCE [LARGE SCALE GENOMIC DNA]</scope>
    <source>
        <strain evidence="2 3">SZMC22713</strain>
    </source>
</reference>
<accession>A0A4Y7Q780</accession>
<proteinExistence type="predicted"/>
<organism evidence="2 3">
    <name type="scientific">Rickenella mellea</name>
    <dbReference type="NCBI Taxonomy" id="50990"/>
    <lineage>
        <taxon>Eukaryota</taxon>
        <taxon>Fungi</taxon>
        <taxon>Dikarya</taxon>
        <taxon>Basidiomycota</taxon>
        <taxon>Agaricomycotina</taxon>
        <taxon>Agaricomycetes</taxon>
        <taxon>Hymenochaetales</taxon>
        <taxon>Rickenellaceae</taxon>
        <taxon>Rickenella</taxon>
    </lineage>
</organism>
<dbReference type="InterPro" id="IPR018631">
    <property type="entry name" value="AAA-ATPase-like_dom"/>
</dbReference>
<dbReference type="Proteomes" id="UP000294933">
    <property type="component" value="Unassembled WGS sequence"/>
</dbReference>
<evidence type="ECO:0000259" key="1">
    <source>
        <dbReference type="Pfam" id="PF09820"/>
    </source>
</evidence>
<dbReference type="VEuPathDB" id="FungiDB:BD410DRAFT_897905"/>
<feature type="domain" description="AAA-ATPase-like" evidence="1">
    <location>
        <begin position="127"/>
        <end position="331"/>
    </location>
</feature>
<dbReference type="OrthoDB" id="5380555at2759"/>
<dbReference type="EMBL" id="ML170172">
    <property type="protein sequence ID" value="TDL23078.1"/>
    <property type="molecule type" value="Genomic_DNA"/>
</dbReference>
<sequence>MSTLDLNARLSEMDVSKLAVKLPSSDSCVPVSAHFPAPRNSGIDFVVQLPDYAIPSVNGRIEHMPAKRRRLCSGDVSHDPLNRSPQTRKFAQVELDFLPGSQTIYPPKSDQPFASFPSGGGFDSLVSTAGYIGVDKTYYIEKLDKMATYQYMFLRPQGWGKTTFLQTLSAYYDKNNEDKFDDMFGQLYIGKHPTACRNSYLVLLFNFSCIRTLGPMEETKADFDMTVQASLSNFLDRYKDFLGDVDPKSLPNDGGHALERVLKLVKKRNHEMFVGVDDFDAPANGCLFTGNPQHRETYGNVASLLKTRFFAIMKKYICLPIKKYWLTGLIPAFRDYFSPLLATWNISMTGSFHGLCGLTEDELKVITETYLASDFSAVQIKAALQNVKRSCRGFKFASNQTSPSIVKLYYPHQVFTHLWTMRTDSTIELGGIGHDPTRSIAGLNISTCLPLMTNAMYERHYILEGFGAEVVSDIGTDVEITWSMLYYFGVLTYGDSGRRLV</sequence>
<keyword evidence="3" id="KW-1185">Reference proteome</keyword>
<name>A0A4Y7Q780_9AGAM</name>
<dbReference type="PANTHER" id="PTHR34825">
    <property type="entry name" value="CONSERVED PROTEIN, WITH A WEAK D-GALACTARATE DEHYDRATASE/ALTRONATE HYDROLASE DOMAIN"/>
    <property type="match status" value="1"/>
</dbReference>
<dbReference type="AlphaFoldDB" id="A0A4Y7Q780"/>
<dbReference type="Pfam" id="PF09820">
    <property type="entry name" value="AAA-ATPase_like"/>
    <property type="match status" value="1"/>
</dbReference>
<dbReference type="PANTHER" id="PTHR34825:SF2">
    <property type="entry name" value="AAA-ATPASE-LIKE DOMAIN-CONTAINING PROTEIN"/>
    <property type="match status" value="1"/>
</dbReference>